<accession>A0A6P8NMZ0</accession>
<dbReference type="Proteomes" id="UP000515164">
    <property type="component" value="Unplaced"/>
</dbReference>
<sequence length="338" mass="38725">MRLEAAESRSKKKKKTTNKLYTTSQSYGIRRRIRIISNTTRCSKLYVCRFQAIPRVPNVSTKVRNREGNRIGTERQDGWKRSWQRLSAKSCFVSSRYKFDRRVPRGGRCHGKGTFSRRFTSDRCATMRLVQHVLGSSIPMFVNMAILFYVLQRFLAAARLRHKIMTEMREFTTIVRRARDNLRYISERVAIGMNEIEEDVGKELRVTGRITTQSANLAAVLRRFTGLEENVIELVRMDRNRENAKVETPVDVTTEIERVVAAAERKSAEDRRVAGENDGVEEAERVGDGAATRNPLSKFSACGHRETGAVVARKSIDGRSRVRTMPEVRLLGESRHTK</sequence>
<organism evidence="3 4">
    <name type="scientific">Bombus bifarius</name>
    <dbReference type="NCBI Taxonomy" id="103933"/>
    <lineage>
        <taxon>Eukaryota</taxon>
        <taxon>Metazoa</taxon>
        <taxon>Ecdysozoa</taxon>
        <taxon>Arthropoda</taxon>
        <taxon>Hexapoda</taxon>
        <taxon>Insecta</taxon>
        <taxon>Pterygota</taxon>
        <taxon>Neoptera</taxon>
        <taxon>Endopterygota</taxon>
        <taxon>Hymenoptera</taxon>
        <taxon>Apocrita</taxon>
        <taxon>Aculeata</taxon>
        <taxon>Apoidea</taxon>
        <taxon>Anthophila</taxon>
        <taxon>Apidae</taxon>
        <taxon>Bombus</taxon>
        <taxon>Pyrobombus</taxon>
    </lineage>
</organism>
<evidence type="ECO:0000256" key="2">
    <source>
        <dbReference type="SAM" id="Phobius"/>
    </source>
</evidence>
<feature type="transmembrane region" description="Helical" evidence="2">
    <location>
        <begin position="129"/>
        <end position="151"/>
    </location>
</feature>
<protein>
    <submittedName>
        <fullName evidence="4">Uncharacterized protein LOC117214081</fullName>
    </submittedName>
</protein>
<evidence type="ECO:0000256" key="1">
    <source>
        <dbReference type="SAM" id="MobiDB-lite"/>
    </source>
</evidence>
<keyword evidence="3" id="KW-1185">Reference proteome</keyword>
<keyword evidence="2" id="KW-0812">Transmembrane</keyword>
<keyword evidence="2" id="KW-1133">Transmembrane helix</keyword>
<name>A0A6P8NMZ0_9HYME</name>
<evidence type="ECO:0000313" key="3">
    <source>
        <dbReference type="Proteomes" id="UP000515164"/>
    </source>
</evidence>
<evidence type="ECO:0000313" key="4">
    <source>
        <dbReference type="RefSeq" id="XP_033315825.1"/>
    </source>
</evidence>
<keyword evidence="2" id="KW-0472">Membrane</keyword>
<reference evidence="4" key="1">
    <citation type="submission" date="2025-08" db="UniProtKB">
        <authorList>
            <consortium name="RefSeq"/>
        </authorList>
    </citation>
    <scope>IDENTIFICATION</scope>
    <source>
        <tissue evidence="4">Muscle</tissue>
    </source>
</reference>
<dbReference type="GeneID" id="117214081"/>
<feature type="region of interest" description="Disordered" evidence="1">
    <location>
        <begin position="267"/>
        <end position="304"/>
    </location>
</feature>
<dbReference type="KEGG" id="bbif:117214081"/>
<dbReference type="AlphaFoldDB" id="A0A6P8NMZ0"/>
<dbReference type="RefSeq" id="XP_033315825.1">
    <property type="nucleotide sequence ID" value="XM_033459934.1"/>
</dbReference>
<proteinExistence type="predicted"/>
<gene>
    <name evidence="4" type="primary">LOC117214081</name>
</gene>